<sequence length="245" mass="25262">MKWIIFQLALVISLVVTFGASSAMAYFGRNLTIGSTGEDVRALQVLLNQSADTRLAALGVGSPGSETDYFGPITAMAVKRFQEKYAAAVLLPAGLSVGTGFVGPATRMQLNSLDDISALGKIIEAVLVTSEVGPQESGLGDPTSGVVAGKPVITAISPTAGSAGTKVTITGRGFLSSGNTVYTGYDQVTAGSSNGTTVTFTFDPPFASEASGKASYLEFDSIPMRFYISNSNGLSGPSPEFNLTF</sequence>
<dbReference type="Pfam" id="PF01471">
    <property type="entry name" value="PG_binding_1"/>
    <property type="match status" value="1"/>
</dbReference>
<dbReference type="AlphaFoldDB" id="A0A1G2QBM4"/>
<evidence type="ECO:0000313" key="4">
    <source>
        <dbReference type="Proteomes" id="UP000176494"/>
    </source>
</evidence>
<feature type="domain" description="Peptidoglycan binding-like" evidence="1">
    <location>
        <begin position="37"/>
        <end position="85"/>
    </location>
</feature>
<evidence type="ECO:0000313" key="3">
    <source>
        <dbReference type="EMBL" id="OHA57361.1"/>
    </source>
</evidence>
<gene>
    <name evidence="3" type="ORF">A2114_01365</name>
</gene>
<organism evidence="3 4">
    <name type="scientific">Candidatus Vogelbacteria bacterium GWA1_51_14</name>
    <dbReference type="NCBI Taxonomy" id="1802435"/>
    <lineage>
        <taxon>Bacteria</taxon>
        <taxon>Candidatus Vogeliibacteriota</taxon>
    </lineage>
</organism>
<comment type="caution">
    <text evidence="3">The sequence shown here is derived from an EMBL/GenBank/DDBJ whole genome shotgun (WGS) entry which is preliminary data.</text>
</comment>
<dbReference type="STRING" id="1802435.A2114_01365"/>
<dbReference type="SUPFAM" id="SSF81296">
    <property type="entry name" value="E set domains"/>
    <property type="match status" value="1"/>
</dbReference>
<evidence type="ECO:0000259" key="2">
    <source>
        <dbReference type="Pfam" id="PF01833"/>
    </source>
</evidence>
<proteinExistence type="predicted"/>
<dbReference type="InterPro" id="IPR014756">
    <property type="entry name" value="Ig_E-set"/>
</dbReference>
<dbReference type="InterPro" id="IPR013783">
    <property type="entry name" value="Ig-like_fold"/>
</dbReference>
<dbReference type="InterPro" id="IPR036366">
    <property type="entry name" value="PGBDSf"/>
</dbReference>
<dbReference type="Proteomes" id="UP000176494">
    <property type="component" value="Unassembled WGS sequence"/>
</dbReference>
<dbReference type="SUPFAM" id="SSF47090">
    <property type="entry name" value="PGBD-like"/>
    <property type="match status" value="1"/>
</dbReference>
<name>A0A1G2QBM4_9BACT</name>
<dbReference type="Gene3D" id="2.60.40.10">
    <property type="entry name" value="Immunoglobulins"/>
    <property type="match status" value="1"/>
</dbReference>
<accession>A0A1G2QBM4</accession>
<evidence type="ECO:0000259" key="1">
    <source>
        <dbReference type="Pfam" id="PF01471"/>
    </source>
</evidence>
<dbReference type="InterPro" id="IPR036365">
    <property type="entry name" value="PGBD-like_sf"/>
</dbReference>
<reference evidence="3 4" key="1">
    <citation type="journal article" date="2016" name="Nat. Commun.">
        <title>Thousands of microbial genomes shed light on interconnected biogeochemical processes in an aquifer system.</title>
        <authorList>
            <person name="Anantharaman K."/>
            <person name="Brown C.T."/>
            <person name="Hug L.A."/>
            <person name="Sharon I."/>
            <person name="Castelle C.J."/>
            <person name="Probst A.J."/>
            <person name="Thomas B.C."/>
            <person name="Singh A."/>
            <person name="Wilkins M.J."/>
            <person name="Karaoz U."/>
            <person name="Brodie E.L."/>
            <person name="Williams K.H."/>
            <person name="Hubbard S.S."/>
            <person name="Banfield J.F."/>
        </authorList>
    </citation>
    <scope>NUCLEOTIDE SEQUENCE [LARGE SCALE GENOMIC DNA]</scope>
</reference>
<dbReference type="Gene3D" id="1.10.101.10">
    <property type="entry name" value="PGBD-like superfamily/PGBD"/>
    <property type="match status" value="1"/>
</dbReference>
<protein>
    <recommendedName>
        <fullName evidence="5">IPT/TIG domain-containing protein</fullName>
    </recommendedName>
</protein>
<evidence type="ECO:0008006" key="5">
    <source>
        <dbReference type="Google" id="ProtNLM"/>
    </source>
</evidence>
<feature type="domain" description="IPT/TIG" evidence="2">
    <location>
        <begin position="151"/>
        <end position="204"/>
    </location>
</feature>
<dbReference type="Pfam" id="PF01833">
    <property type="entry name" value="TIG"/>
    <property type="match status" value="1"/>
</dbReference>
<dbReference type="EMBL" id="MHTG01000015">
    <property type="protein sequence ID" value="OHA57361.1"/>
    <property type="molecule type" value="Genomic_DNA"/>
</dbReference>
<dbReference type="InterPro" id="IPR002909">
    <property type="entry name" value="IPT_dom"/>
</dbReference>
<dbReference type="InterPro" id="IPR002477">
    <property type="entry name" value="Peptidoglycan-bd-like"/>
</dbReference>